<protein>
    <recommendedName>
        <fullName evidence="4">PEP-CTERM protein-sorting domain-containing protein</fullName>
    </recommendedName>
</protein>
<keyword evidence="1" id="KW-0732">Signal</keyword>
<feature type="chain" id="PRO_5016603519" description="PEP-CTERM protein-sorting domain-containing protein" evidence="1">
    <location>
        <begin position="22"/>
        <end position="246"/>
    </location>
</feature>
<organism evidence="2 3">
    <name type="scientific">Corallincola holothuriorum</name>
    <dbReference type="NCBI Taxonomy" id="2282215"/>
    <lineage>
        <taxon>Bacteria</taxon>
        <taxon>Pseudomonadati</taxon>
        <taxon>Pseudomonadota</taxon>
        <taxon>Gammaproteobacteria</taxon>
        <taxon>Alteromonadales</taxon>
        <taxon>Psychromonadaceae</taxon>
        <taxon>Corallincola</taxon>
    </lineage>
</organism>
<evidence type="ECO:0000313" key="3">
    <source>
        <dbReference type="Proteomes" id="UP000252558"/>
    </source>
</evidence>
<evidence type="ECO:0000256" key="1">
    <source>
        <dbReference type="SAM" id="SignalP"/>
    </source>
</evidence>
<name>A0A368N0K8_9GAMM</name>
<dbReference type="OrthoDB" id="6399346at2"/>
<dbReference type="RefSeq" id="WP_114339846.1">
    <property type="nucleotide sequence ID" value="NZ_QPID01000014.1"/>
</dbReference>
<gene>
    <name evidence="2" type="ORF">DU002_18010</name>
</gene>
<sequence>MKYFISLILLSLTVFSIPAKSAVLALDTAGADVAVSVGDWVTSKGTGLFNPRTNVGGGNLLGVLDGSLDQTTLKTAGFGLGLGALKVWSGANVMYSGSSVNKYVATFLGTDASFDNQLYDFLLGGDQVFSNKTAKSGEQSEIDPPDSQPDGYLDFAFYVTNTGKSVSNGANSADETGIGPNFLVSDVFKYNNWEHVFVFLNDTGAGPDKDADDMVVLLSIDVPTPSTTLIYALCLLGLAGLKFRRR</sequence>
<dbReference type="EMBL" id="QPID01000014">
    <property type="protein sequence ID" value="RCU43776.1"/>
    <property type="molecule type" value="Genomic_DNA"/>
</dbReference>
<keyword evidence="3" id="KW-1185">Reference proteome</keyword>
<dbReference type="Proteomes" id="UP000252558">
    <property type="component" value="Unassembled WGS sequence"/>
</dbReference>
<dbReference type="AlphaFoldDB" id="A0A368N0K8"/>
<accession>A0A368N0K8</accession>
<feature type="signal peptide" evidence="1">
    <location>
        <begin position="1"/>
        <end position="21"/>
    </location>
</feature>
<comment type="caution">
    <text evidence="2">The sequence shown here is derived from an EMBL/GenBank/DDBJ whole genome shotgun (WGS) entry which is preliminary data.</text>
</comment>
<proteinExistence type="predicted"/>
<evidence type="ECO:0000313" key="2">
    <source>
        <dbReference type="EMBL" id="RCU43776.1"/>
    </source>
</evidence>
<evidence type="ECO:0008006" key="4">
    <source>
        <dbReference type="Google" id="ProtNLM"/>
    </source>
</evidence>
<reference evidence="2 3" key="1">
    <citation type="submission" date="2018-07" db="EMBL/GenBank/DDBJ databases">
        <title>Corallincola holothuriorum sp. nov., a new facultative anaerobe isolated from sea cucumber Apostichopus japonicus.</title>
        <authorList>
            <person name="Xia H."/>
        </authorList>
    </citation>
    <scope>NUCLEOTIDE SEQUENCE [LARGE SCALE GENOMIC DNA]</scope>
    <source>
        <strain evidence="2 3">C4</strain>
    </source>
</reference>